<dbReference type="AlphaFoldDB" id="A0A4R7ZAG9"/>
<name>A0A4R7ZAG9_9FIRM</name>
<comment type="caution">
    <text evidence="2">The sequence shown here is derived from an EMBL/GenBank/DDBJ whole genome shotgun (WGS) entry which is preliminary data.</text>
</comment>
<reference evidence="2 3" key="1">
    <citation type="submission" date="2019-03" db="EMBL/GenBank/DDBJ databases">
        <title>Genomic Encyclopedia of Type Strains, Phase IV (KMG-IV): sequencing the most valuable type-strain genomes for metagenomic binning, comparative biology and taxonomic classification.</title>
        <authorList>
            <person name="Goeker M."/>
        </authorList>
    </citation>
    <scope>NUCLEOTIDE SEQUENCE [LARGE SCALE GENOMIC DNA]</scope>
    <source>
        <strain evidence="2 3">DSM 28867</strain>
    </source>
</reference>
<dbReference type="Proteomes" id="UP000294743">
    <property type="component" value="Unassembled WGS sequence"/>
</dbReference>
<dbReference type="Pfam" id="PF13751">
    <property type="entry name" value="DDE_Tnp_1_6"/>
    <property type="match status" value="1"/>
</dbReference>
<dbReference type="EMBL" id="SODD01000041">
    <property type="protein sequence ID" value="TDW13945.1"/>
    <property type="molecule type" value="Genomic_DNA"/>
</dbReference>
<sequence length="170" mass="20325">MNSYIKYNTYRIEKTAKFKKKIYNKNNFERNACGEYICPEGKFFHYAFETEDKRSKYYRINEYYESECDGCLVKEECTKAKGNRKITHNPVLQEFQKNAKTLLDSEDAIRFRTQRSIQVEGAFGVIEQDFGYERVQRIGLKNVRMEVLLVCLGYNLKKYHNKKHRPNILN</sequence>
<feature type="domain" description="Transposase DDE" evidence="1">
    <location>
        <begin position="37"/>
        <end position="160"/>
    </location>
</feature>
<evidence type="ECO:0000259" key="1">
    <source>
        <dbReference type="Pfam" id="PF13751"/>
    </source>
</evidence>
<dbReference type="PANTHER" id="PTHR33408">
    <property type="entry name" value="TRANSPOSASE"/>
    <property type="match status" value="1"/>
</dbReference>
<gene>
    <name evidence="2" type="ORF">EDD63_1416</name>
</gene>
<accession>A0A4R7ZAG9</accession>
<proteinExistence type="predicted"/>
<dbReference type="InterPro" id="IPR025668">
    <property type="entry name" value="Tnp_DDE_dom"/>
</dbReference>
<keyword evidence="3" id="KW-1185">Reference proteome</keyword>
<dbReference type="OrthoDB" id="9789070at2"/>
<evidence type="ECO:0000313" key="3">
    <source>
        <dbReference type="Proteomes" id="UP000294743"/>
    </source>
</evidence>
<dbReference type="PANTHER" id="PTHR33408:SF2">
    <property type="entry name" value="TRANSPOSASE DDE DOMAIN-CONTAINING PROTEIN"/>
    <property type="match status" value="1"/>
</dbReference>
<protein>
    <submittedName>
        <fullName evidence="2">DDE family transposase</fullName>
    </submittedName>
</protein>
<organism evidence="2 3">
    <name type="scientific">Breznakia blatticola</name>
    <dbReference type="NCBI Taxonomy" id="1754012"/>
    <lineage>
        <taxon>Bacteria</taxon>
        <taxon>Bacillati</taxon>
        <taxon>Bacillota</taxon>
        <taxon>Erysipelotrichia</taxon>
        <taxon>Erysipelotrichales</taxon>
        <taxon>Erysipelotrichaceae</taxon>
        <taxon>Breznakia</taxon>
    </lineage>
</organism>
<evidence type="ECO:0000313" key="2">
    <source>
        <dbReference type="EMBL" id="TDW13945.1"/>
    </source>
</evidence>
<dbReference type="RefSeq" id="WP_134170796.1">
    <property type="nucleotide sequence ID" value="NZ_SODD01000041.1"/>
</dbReference>